<sequence length="1608" mass="171838">MLGKERSISTTEMSIHNAEVYSDAVDVLKILHDTVETYVSLMHDSEDEEREFNSALGSASSSSLATSGAVDLAITRQHIQENAPRLLEVCASVRNMLCRAAMLARQSSERSDSKSLSTSGTLGNLTAVGKPKEVVHGVIARKLGDITENVHMIRGIVKLQQQQQYSLSSPLPRMPLTSPDDNDGPLLMKQLIRVTLYNLEDLERLLQSTYPDAPLTSTVNVDRDVVDVDRPTLFLNSPRLRRTLPRSHGQRFGYNVGGVNHEGRRDSTGCRNSTSSGDGGGVNSLLQTPRSSTHTAPYVQRSPSLDQANLLTSSSATVNHEVRDSDSEAALAVRMSDTAPTSPTGTYPSAPILLQSQQADTCSTVSSFIASATKPSSPRVCFDIGELSDSEDEDSSLSTCTLAFTAVPTESSPGGRDLLSNPVVRLSSADKEKSSPRINKSGTHATLSSGPLLSSKGSGTVESSSLGYQHLPLATAQHPSPFSAAVAPPTLTEAECLNTGSDTPTVIEEPQSTVPFFEICSDRIPDDSANASALSTPSISGSLNSSAFHFGDSAPSRSRNGNSNVSGRGSRACALLSPVGLPPRSPRRHDPQQHSTDHISSSRELRLPLAPDPVWVDPSMRVKTYHMQQLPGELWGVIIEEHRSKMEAAFRDDVLSLFNYGKASPLLRGEDVCRVDLTVVGTDLHIRIELEHLCALAESEINTRLNLCSYPLMTQLYEDFFKEHQRKEFDLMENSTKTPDSDTSRYCELYSNCVGDAGDEEEKSASDGSVEQRSFSPASSRNASEVAAGESNGDVGKTEGEAVAAVAPCVPVGVDSRAYPPEEGTTTLSALRHPHTVRIPGAHWERLLLSPVSDRSHLKAAFVQDTGMALGVLPSEAREACQEVHFSLGSLVVDFVWDNAELYPGAVPLSAPEIDTALQNCPYPSLRAFYTDVCTALHLDDDLGVNPVVKLPSRSGDDGTVESIVVQATLPNRVEIGLASGTDGALEPDRSSNAEKEAEASVPNSSCGGDLSAARLPMAPQPAQTENVPSPFPPTVETGLYAANSKASTSGKVDSPQQQCSASLPPFRRMGSATSNASAEAVPRIAVPQPTVGLHIHSSRGPKQRRVHSRAGTPRTGASATSNAHAPNSRSSKAAGRRAVPASSQEPATLNQFALVHGVSIEALRQWNPALADLDADVIIPVTATVYVPRLSLSPGRARAQTGPGVPSEGRLHRDPSDSALADITSDNPHRPTARLPAPASHPNPKAKEAAPSSHAVASSMLQRRASEPEKGKRSTIPISKNTTAGVLPRRSPPRSVEDAEKRGAFTPATVRSANAPTAAPAAELAPRISPFSMTTTGSQAPPDRTPYQLLKPQTSKAAEPRRVKTILSVRSAPPMCLGGAGPKAAVAADYSACARAVDEDHCDDDDHKEEADRSMMLLEHHLGLLLDNLTVVQVRHNSVAARANVQPGDTLRTMNGKALLCRSDFEQAIAQQYRKEDEEYTLFVTAMTSRGTPVTYRLRLPALPCESAVAQTVLSLQRSLRDSLPLAAQKQTQSPPRRVLPLSARMPSAGGGNPRQQCGLQSATQCSAKTQVERAESASARSPVSSRGAAAQYEAARHDLRFFNRCR</sequence>
<feature type="region of interest" description="Disordered" evidence="1">
    <location>
        <begin position="574"/>
        <end position="603"/>
    </location>
</feature>
<feature type="region of interest" description="Disordered" evidence="1">
    <location>
        <begin position="1526"/>
        <end position="1591"/>
    </location>
</feature>
<dbReference type="Pfam" id="PF23398">
    <property type="entry name" value="FAZ1_cons"/>
    <property type="match status" value="2"/>
</dbReference>
<keyword evidence="4" id="KW-1185">Reference proteome</keyword>
<feature type="region of interest" description="Disordered" evidence="1">
    <location>
        <begin position="251"/>
        <end position="298"/>
    </location>
</feature>
<feature type="compositionally biased region" description="Polar residues" evidence="1">
    <location>
        <begin position="1555"/>
        <end position="1571"/>
    </location>
</feature>
<organism evidence="3 4">
    <name type="scientific">Leishmania tarentolae</name>
    <name type="common">Sauroleishmania tarentolae</name>
    <dbReference type="NCBI Taxonomy" id="5689"/>
    <lineage>
        <taxon>Eukaryota</taxon>
        <taxon>Discoba</taxon>
        <taxon>Euglenozoa</taxon>
        <taxon>Kinetoplastea</taxon>
        <taxon>Metakinetoplastina</taxon>
        <taxon>Trypanosomatida</taxon>
        <taxon>Trypanosomatidae</taxon>
        <taxon>Leishmaniinae</taxon>
        <taxon>Leishmania</taxon>
        <taxon>lizard Leishmania</taxon>
    </lineage>
</organism>
<feature type="compositionally biased region" description="Basic and acidic residues" evidence="1">
    <location>
        <begin position="987"/>
        <end position="999"/>
    </location>
</feature>
<feature type="compositionally biased region" description="Polar residues" evidence="1">
    <location>
        <begin position="766"/>
        <end position="783"/>
    </location>
</feature>
<feature type="domain" description="Flagellar attachment zone protein 1 conserved" evidence="2">
    <location>
        <begin position="622"/>
        <end position="719"/>
    </location>
</feature>
<gene>
    <name evidence="3" type="ORF">LtaPh_1807800</name>
</gene>
<feature type="compositionally biased region" description="Low complexity" evidence="1">
    <location>
        <begin position="1314"/>
        <end position="1327"/>
    </location>
</feature>
<proteinExistence type="predicted"/>
<feature type="region of interest" description="Disordered" evidence="1">
    <location>
        <begin position="1090"/>
        <end position="1146"/>
    </location>
</feature>
<feature type="region of interest" description="Disordered" evidence="1">
    <location>
        <begin position="758"/>
        <end position="796"/>
    </location>
</feature>
<feature type="region of interest" description="Disordered" evidence="1">
    <location>
        <begin position="426"/>
        <end position="461"/>
    </location>
</feature>
<feature type="region of interest" description="Disordered" evidence="1">
    <location>
        <begin position="979"/>
        <end position="1014"/>
    </location>
</feature>
<name>A0A640KJZ8_LEITA</name>
<feature type="compositionally biased region" description="Basic residues" evidence="1">
    <location>
        <begin position="1097"/>
        <end position="1109"/>
    </location>
</feature>
<feature type="region of interest" description="Disordered" evidence="1">
    <location>
        <begin position="1195"/>
        <end position="1348"/>
    </location>
</feature>
<evidence type="ECO:0000259" key="2">
    <source>
        <dbReference type="Pfam" id="PF23398"/>
    </source>
</evidence>
<accession>A0A640KJZ8</accession>
<reference evidence="3" key="1">
    <citation type="submission" date="2019-11" db="EMBL/GenBank/DDBJ databases">
        <title>Leishmania tarentolae CDS.</title>
        <authorList>
            <person name="Goto Y."/>
            <person name="Yamagishi J."/>
        </authorList>
    </citation>
    <scope>NUCLEOTIDE SEQUENCE [LARGE SCALE GENOMIC DNA]</scope>
    <source>
        <strain evidence="3">Parrot Tar II</strain>
    </source>
</reference>
<feature type="domain" description="Flagellar attachment zone protein 1 conserved" evidence="2">
    <location>
        <begin position="835"/>
        <end position="931"/>
    </location>
</feature>
<feature type="compositionally biased region" description="Polar residues" evidence="1">
    <location>
        <begin position="1116"/>
        <end position="1132"/>
    </location>
</feature>
<feature type="compositionally biased region" description="Low complexity" evidence="1">
    <location>
        <begin position="447"/>
        <end position="461"/>
    </location>
</feature>
<dbReference type="InterPro" id="IPR056614">
    <property type="entry name" value="FAZ1_cons"/>
</dbReference>
<evidence type="ECO:0000313" key="3">
    <source>
        <dbReference type="EMBL" id="GET87789.1"/>
    </source>
</evidence>
<dbReference type="OrthoDB" id="266961at2759"/>
<dbReference type="EMBL" id="BLBS01000023">
    <property type="protein sequence ID" value="GET87789.1"/>
    <property type="molecule type" value="Genomic_DNA"/>
</dbReference>
<feature type="compositionally biased region" description="Low complexity" evidence="1">
    <location>
        <begin position="556"/>
        <end position="569"/>
    </location>
</feature>
<comment type="caution">
    <text evidence="3">The sequence shown here is derived from an EMBL/GenBank/DDBJ whole genome shotgun (WGS) entry which is preliminary data.</text>
</comment>
<feature type="compositionally biased region" description="Basic and acidic residues" evidence="1">
    <location>
        <begin position="588"/>
        <end position="603"/>
    </location>
</feature>
<dbReference type="Gene3D" id="2.30.42.10">
    <property type="match status" value="1"/>
</dbReference>
<evidence type="ECO:0000313" key="4">
    <source>
        <dbReference type="Proteomes" id="UP000419144"/>
    </source>
</evidence>
<dbReference type="SUPFAM" id="SSF50156">
    <property type="entry name" value="PDZ domain-like"/>
    <property type="match status" value="1"/>
</dbReference>
<feature type="region of interest" description="Disordered" evidence="1">
    <location>
        <begin position="550"/>
        <end position="569"/>
    </location>
</feature>
<dbReference type="InterPro" id="IPR036034">
    <property type="entry name" value="PDZ_sf"/>
</dbReference>
<protein>
    <recommendedName>
        <fullName evidence="2">Flagellar attachment zone protein 1 conserved domain-containing protein</fullName>
    </recommendedName>
</protein>
<feature type="compositionally biased region" description="Polar residues" evidence="1">
    <location>
        <begin position="436"/>
        <end position="446"/>
    </location>
</feature>
<dbReference type="VEuPathDB" id="TriTrypDB:LtaPh_1807800"/>
<dbReference type="Proteomes" id="UP000419144">
    <property type="component" value="Unassembled WGS sequence"/>
</dbReference>
<feature type="compositionally biased region" description="Polar residues" evidence="1">
    <location>
        <begin position="284"/>
        <end position="298"/>
    </location>
</feature>
<evidence type="ECO:0000256" key="1">
    <source>
        <dbReference type="SAM" id="MobiDB-lite"/>
    </source>
</evidence>